<evidence type="ECO:0000313" key="9">
    <source>
        <dbReference type="EnsemblMetazoa" id="AALFPA23_001444.P1197"/>
    </source>
</evidence>
<dbReference type="InterPro" id="IPR012337">
    <property type="entry name" value="RNaseH-like_sf"/>
</dbReference>
<dbReference type="RefSeq" id="XP_062706264.1">
    <property type="nucleotide sequence ID" value="XM_062850280.1"/>
</dbReference>
<keyword evidence="1" id="KW-0479">Metal-binding</keyword>
<keyword evidence="5" id="KW-0175">Coiled coil</keyword>
<feature type="region of interest" description="Disordered" evidence="6">
    <location>
        <begin position="181"/>
        <end position="208"/>
    </location>
</feature>
<name>A0ABM1XNZ6_AEDAL</name>
<dbReference type="EnsemblMetazoa" id="AALFPA23_001444.R1197">
    <property type="protein sequence ID" value="AALFPA23_001444.P1197"/>
    <property type="gene ID" value="AALFPA23_001444"/>
</dbReference>
<dbReference type="PROSITE" id="PS01359">
    <property type="entry name" value="ZF_PHD_1"/>
    <property type="match status" value="1"/>
</dbReference>
<evidence type="ECO:0000259" key="8">
    <source>
        <dbReference type="PROSITE" id="PS50994"/>
    </source>
</evidence>
<dbReference type="InterPro" id="IPR040676">
    <property type="entry name" value="DUF5641"/>
</dbReference>
<feature type="domain" description="PHD-type" evidence="7">
    <location>
        <begin position="7"/>
        <end position="56"/>
    </location>
</feature>
<dbReference type="InterPro" id="IPR036397">
    <property type="entry name" value="RNaseH_sf"/>
</dbReference>
<feature type="coiled-coil region" evidence="5">
    <location>
        <begin position="85"/>
        <end position="117"/>
    </location>
</feature>
<dbReference type="Proteomes" id="UP000069940">
    <property type="component" value="Unassembled WGS sequence"/>
</dbReference>
<dbReference type="PANTHER" id="PTHR47331">
    <property type="entry name" value="PHD-TYPE DOMAIN-CONTAINING PROTEIN"/>
    <property type="match status" value="1"/>
</dbReference>
<evidence type="ECO:0000256" key="3">
    <source>
        <dbReference type="ARBA" id="ARBA00022833"/>
    </source>
</evidence>
<keyword evidence="3" id="KW-0862">Zinc</keyword>
<dbReference type="InterPro" id="IPR008042">
    <property type="entry name" value="Retrotrans_Pao"/>
</dbReference>
<dbReference type="SUPFAM" id="SSF53098">
    <property type="entry name" value="Ribonuclease H-like"/>
    <property type="match status" value="1"/>
</dbReference>
<evidence type="ECO:0000256" key="4">
    <source>
        <dbReference type="PROSITE-ProRule" id="PRU00146"/>
    </source>
</evidence>
<sequence length="2005" mass="227560">MATGADWQNCIACNKPDREENLVACDACKDRYHFSCASVDDGVRDRCWSCSRCASAILVDDVSRSGKSSKSGKSSRSLRIKLQLMKIEEERKAEEKLMLQRQELERERQEKALLEKASMEKRYREEKYALLMAEASEDDGESVKSRRSRVSSKDKVNRWIKDHAGILADGDGQPDPVVRELPAKPTDANADGAKNHETPLTSLGDKVGKPLGAVTKETVSIKPATQTSTPTQKDHVGPPESFLQMQTIAEQPNSKLVFDQPRQSISQPVVRGLTVPREIQQQVPMPTVWPPNHHSGSFPTEQQQLYPQIQNPAFGPRPDHQRAPAMNHSRPPPGFHHSTINPNQLNGTQSFQPDQSQAAWGQFQQQLAARQVVPKELPVFTGNPEDWPLFVSSYRNSTAMCGYSDAENLMRLQRCLRGSALEAVRSNLLLPSSVPQVLATLETLFGSPDRLLQTMLNKVRTVPAPKADRLETLVNFGITVQNLVGHLKGANQQAHLMNPSLLSELVEKLPANIRLDWALHKQRAGFVDLGTFSEYMMAITSAASDVTQFSDHDAYRANRIERQRPKEKAYMNTHSSADVRKSDSFRGKPESLARPCYICQSLKHRIRDCSRFKTLPMGDRWKAVSEHQLCKICLVPHGKWPCKSNKVCEVGGCSKGHNTLLHPGHPDEFPRSGTSAPAVVSVHRQLQNPILFRIIPVTLYGKGTQITTFAFLDEGSSLTLMDADIADQLNISGEVHPLCLTWTANIERREATSRQVSLQISGSSNDTKFVLGDVRTVEGLALPTQTLQYGELARRYPHLEGLPIKDYEQAVPRILIGMDNVHLSVPLRRRERGTREPIAAKTRLGWTVFGCVGDPSKVSVSPSFHICECVELNGIHQLVESFFSEECLGIVAARTLEGNEDRRAREILETTTVQREDGRFETGLLWRNDVVEFPPSYAMAERRLACLHRRLKANPELLANLETQIAEYQIKGYAHKATKQEIEEFNPKQTWFLPLGVVTNPRKPGKVRMIWDAAAKVNGVSFNSMMLKGPDLLTPLPKVLFQFRQRQIAVVGDVREMYHQFFIRDADRSAQCFLWSPEPSQPPEVFIMDAATFGSTCSPCQAQFIKNMNAKSWANEFPEAAVALVENHYVDDYLDSRDTAEEMAKVATDVRTVHAKARFEIRNWQSNSGQVLAHLGEQHTPQSKEFTSDKVSLIERVLGMAWLPKEDVFTFRISVSEDLQRLVSGDSVPTKRKILRFIMSLYDPIGLISHVLIHGKTIIQDLWRCGVGWDDPIPEEVNETWRRFVSVISELHQVQVPRCYFPDYENGIYETLELHMFVDASLSAMACAAFFRVIDRGQTRCALVASKAKVAPLKPLSVPRLELQAAVMGSRLMKTIADSHSIKIQRRFIWTDSNTVLLWIRSDARKYRQYVAVRVGEILDETNVQEWRYVPSGLNVADDATKWKGAPDLRPTNRWFSGPDFLYKPENQWPQQKVQYVEIPEELRAVHFHREIARVSFIDVQRFSKWERLLRSASFIFKFIRRCRNIPGSSQMSEGLDQQDFQRAECALWRLAQEDEYAEELKQIRVENESEVKRNSPLRKLSPFIGENGELRLGGRIGASPFTAYDAKYPVILPKGHRITELIIDSYHRLFGHQNGETVVNELRQKYYISNMRAEVRKAAKRCQWCRTYKVQPQIPRMAPLPVERVIPFVRPFTMIGIDYFGPYLIKIGRSLVKRWVVLYTCLTIRAVHLEIAASLSTESCMLALRRFIARRGAPQQIYTDNGTNFVGTERELARQLQDVNQKMSESFTNANTRWNFIPPASPHMGGAWERMVRAVKTAMSSMNHPRTPTEEVFQTVLCEAESMVNSRPLTYMPLEGSDQEALTPNHFLLLNSVGVTQTEKSSTEEREALRSNWKLCQHILDQFWRRWIREYLPTITRRTKWFAETKRIEIGDVVFIVDGNVRNRWTRGVVTAVFPGKDGRIRQAEVRTNSGTLRRSVAKLAVMDVLSEGKADERSSFTGPGMLE</sequence>
<dbReference type="Gene3D" id="3.30.420.10">
    <property type="entry name" value="Ribonuclease H-like superfamily/Ribonuclease H"/>
    <property type="match status" value="1"/>
</dbReference>
<dbReference type="Pfam" id="PF17921">
    <property type="entry name" value="Integrase_H2C2"/>
    <property type="match status" value="1"/>
</dbReference>
<dbReference type="PANTHER" id="PTHR47331:SF1">
    <property type="entry name" value="GAG-LIKE PROTEIN"/>
    <property type="match status" value="1"/>
</dbReference>
<dbReference type="InterPro" id="IPR001584">
    <property type="entry name" value="Integrase_cat-core"/>
</dbReference>
<evidence type="ECO:0000256" key="6">
    <source>
        <dbReference type="SAM" id="MobiDB-lite"/>
    </source>
</evidence>
<dbReference type="InterPro" id="IPR013083">
    <property type="entry name" value="Znf_RING/FYVE/PHD"/>
</dbReference>
<keyword evidence="10" id="KW-1185">Reference proteome</keyword>
<dbReference type="InterPro" id="IPR019786">
    <property type="entry name" value="Zinc_finger_PHD-type_CS"/>
</dbReference>
<proteinExistence type="predicted"/>
<dbReference type="InterPro" id="IPR001965">
    <property type="entry name" value="Znf_PHD"/>
</dbReference>
<dbReference type="Pfam" id="PF03564">
    <property type="entry name" value="DUF1759"/>
    <property type="match status" value="1"/>
</dbReference>
<evidence type="ECO:0000259" key="7">
    <source>
        <dbReference type="PROSITE" id="PS50016"/>
    </source>
</evidence>
<reference evidence="9" key="2">
    <citation type="submission" date="2025-05" db="UniProtKB">
        <authorList>
            <consortium name="EnsemblMetazoa"/>
        </authorList>
    </citation>
    <scope>IDENTIFICATION</scope>
    <source>
        <strain evidence="9">Foshan</strain>
    </source>
</reference>
<dbReference type="GeneID" id="134287709"/>
<organism evidence="9 10">
    <name type="scientific">Aedes albopictus</name>
    <name type="common">Asian tiger mosquito</name>
    <name type="synonym">Stegomyia albopicta</name>
    <dbReference type="NCBI Taxonomy" id="7160"/>
    <lineage>
        <taxon>Eukaryota</taxon>
        <taxon>Metazoa</taxon>
        <taxon>Ecdysozoa</taxon>
        <taxon>Arthropoda</taxon>
        <taxon>Hexapoda</taxon>
        <taxon>Insecta</taxon>
        <taxon>Pterygota</taxon>
        <taxon>Neoptera</taxon>
        <taxon>Endopterygota</taxon>
        <taxon>Diptera</taxon>
        <taxon>Nematocera</taxon>
        <taxon>Culicoidea</taxon>
        <taxon>Culicidae</taxon>
        <taxon>Culicinae</taxon>
        <taxon>Aedini</taxon>
        <taxon>Aedes</taxon>
        <taxon>Stegomyia</taxon>
    </lineage>
</organism>
<dbReference type="InterPro" id="IPR043502">
    <property type="entry name" value="DNA/RNA_pol_sf"/>
</dbReference>
<reference evidence="10" key="1">
    <citation type="journal article" date="2015" name="Proc. Natl. Acad. Sci. U.S.A.">
        <title>Genome sequence of the Asian Tiger mosquito, Aedes albopictus, reveals insights into its biology, genetics, and evolution.</title>
        <authorList>
            <person name="Chen X.G."/>
            <person name="Jiang X."/>
            <person name="Gu J."/>
            <person name="Xu M."/>
            <person name="Wu Y."/>
            <person name="Deng Y."/>
            <person name="Zhang C."/>
            <person name="Bonizzoni M."/>
            <person name="Dermauw W."/>
            <person name="Vontas J."/>
            <person name="Armbruster P."/>
            <person name="Huang X."/>
            <person name="Yang Y."/>
            <person name="Zhang H."/>
            <person name="He W."/>
            <person name="Peng H."/>
            <person name="Liu Y."/>
            <person name="Wu K."/>
            <person name="Chen J."/>
            <person name="Lirakis M."/>
            <person name="Topalis P."/>
            <person name="Van Leeuwen T."/>
            <person name="Hall A.B."/>
            <person name="Jiang X."/>
            <person name="Thorpe C."/>
            <person name="Mueller R.L."/>
            <person name="Sun C."/>
            <person name="Waterhouse R.M."/>
            <person name="Yan G."/>
            <person name="Tu Z.J."/>
            <person name="Fang X."/>
            <person name="James A.A."/>
        </authorList>
    </citation>
    <scope>NUCLEOTIDE SEQUENCE [LARGE SCALE GENOMIC DNA]</scope>
    <source>
        <strain evidence="10">Foshan</strain>
    </source>
</reference>
<dbReference type="SUPFAM" id="SSF57903">
    <property type="entry name" value="FYVE/PHD zinc finger"/>
    <property type="match status" value="1"/>
</dbReference>
<dbReference type="Pfam" id="PF18701">
    <property type="entry name" value="DUF5641"/>
    <property type="match status" value="1"/>
</dbReference>
<dbReference type="SMART" id="SM00249">
    <property type="entry name" value="PHD"/>
    <property type="match status" value="1"/>
</dbReference>
<dbReference type="Gene3D" id="1.10.340.70">
    <property type="match status" value="1"/>
</dbReference>
<dbReference type="InterPro" id="IPR005312">
    <property type="entry name" value="DUF1759"/>
</dbReference>
<dbReference type="PROSITE" id="PS50994">
    <property type="entry name" value="INTEGRASE"/>
    <property type="match status" value="1"/>
</dbReference>
<accession>A0ABM1XNZ6</accession>
<feature type="domain" description="Integrase catalytic" evidence="8">
    <location>
        <begin position="1688"/>
        <end position="1873"/>
    </location>
</feature>
<dbReference type="InterPro" id="IPR011011">
    <property type="entry name" value="Znf_FYVE_PHD"/>
</dbReference>
<protein>
    <submittedName>
        <fullName evidence="9">Uncharacterized protein</fullName>
    </submittedName>
</protein>
<evidence type="ECO:0000256" key="5">
    <source>
        <dbReference type="SAM" id="Coils"/>
    </source>
</evidence>
<dbReference type="SUPFAM" id="SSF56672">
    <property type="entry name" value="DNA/RNA polymerases"/>
    <property type="match status" value="1"/>
</dbReference>
<dbReference type="InterPro" id="IPR041588">
    <property type="entry name" value="Integrase_H2C2"/>
</dbReference>
<evidence type="ECO:0000256" key="2">
    <source>
        <dbReference type="ARBA" id="ARBA00022771"/>
    </source>
</evidence>
<dbReference type="InterPro" id="IPR019787">
    <property type="entry name" value="Znf_PHD-finger"/>
</dbReference>
<dbReference type="Pfam" id="PF05380">
    <property type="entry name" value="Peptidase_A17"/>
    <property type="match status" value="1"/>
</dbReference>
<keyword evidence="2 4" id="KW-0863">Zinc-finger</keyword>
<dbReference type="PROSITE" id="PS50016">
    <property type="entry name" value="ZF_PHD_2"/>
    <property type="match status" value="1"/>
</dbReference>
<evidence type="ECO:0000313" key="10">
    <source>
        <dbReference type="Proteomes" id="UP000069940"/>
    </source>
</evidence>
<dbReference type="Gene3D" id="3.30.40.10">
    <property type="entry name" value="Zinc/RING finger domain, C3HC4 (zinc finger)"/>
    <property type="match status" value="1"/>
</dbReference>
<evidence type="ECO:0000256" key="1">
    <source>
        <dbReference type="ARBA" id="ARBA00022723"/>
    </source>
</evidence>